<sequence length="87" mass="9692">MRRHTPTRLPTRSIRRGAVGHGATKGRTHDTPHPGTASDARASARPRPDTLRIRRGAERHRATKGRNARHPAPRHRIRRTILAPAAP</sequence>
<feature type="region of interest" description="Disordered" evidence="1">
    <location>
        <begin position="1"/>
        <end position="87"/>
    </location>
</feature>
<reference evidence="3" key="1">
    <citation type="journal article" date="2019" name="Int. J. Syst. Evol. Microbiol.">
        <title>The Global Catalogue of Microorganisms (GCM) 10K type strain sequencing project: providing services to taxonomists for standard genome sequencing and annotation.</title>
        <authorList>
            <consortium name="The Broad Institute Genomics Platform"/>
            <consortium name="The Broad Institute Genome Sequencing Center for Infectious Disease"/>
            <person name="Wu L."/>
            <person name="Ma J."/>
        </authorList>
    </citation>
    <scope>NUCLEOTIDE SEQUENCE [LARGE SCALE GENOMIC DNA]</scope>
    <source>
        <strain evidence="3">JCM 9381</strain>
    </source>
</reference>
<keyword evidence="3" id="KW-1185">Reference proteome</keyword>
<dbReference type="EMBL" id="BAAAUW010000006">
    <property type="protein sequence ID" value="GAA3256509.1"/>
    <property type="molecule type" value="Genomic_DNA"/>
</dbReference>
<evidence type="ECO:0000313" key="3">
    <source>
        <dbReference type="Proteomes" id="UP001500728"/>
    </source>
</evidence>
<dbReference type="Proteomes" id="UP001500728">
    <property type="component" value="Unassembled WGS sequence"/>
</dbReference>
<gene>
    <name evidence="2" type="ORF">GCM10010469_19710</name>
</gene>
<name>A0ABP6QW00_9ACTN</name>
<feature type="compositionally biased region" description="Low complexity" evidence="1">
    <location>
        <begin position="36"/>
        <end position="45"/>
    </location>
</feature>
<feature type="compositionally biased region" description="Basic and acidic residues" evidence="1">
    <location>
        <begin position="46"/>
        <end position="60"/>
    </location>
</feature>
<protein>
    <submittedName>
        <fullName evidence="2">Uncharacterized protein</fullName>
    </submittedName>
</protein>
<evidence type="ECO:0000256" key="1">
    <source>
        <dbReference type="SAM" id="MobiDB-lite"/>
    </source>
</evidence>
<accession>A0ABP6QW00</accession>
<proteinExistence type="predicted"/>
<comment type="caution">
    <text evidence="2">The sequence shown here is derived from an EMBL/GenBank/DDBJ whole genome shotgun (WGS) entry which is preliminary data.</text>
</comment>
<organism evidence="2 3">
    <name type="scientific">Streptomyces labedae</name>
    <dbReference type="NCBI Taxonomy" id="285569"/>
    <lineage>
        <taxon>Bacteria</taxon>
        <taxon>Bacillati</taxon>
        <taxon>Actinomycetota</taxon>
        <taxon>Actinomycetes</taxon>
        <taxon>Kitasatosporales</taxon>
        <taxon>Streptomycetaceae</taxon>
        <taxon>Streptomyces</taxon>
    </lineage>
</organism>
<feature type="compositionally biased region" description="Basic residues" evidence="1">
    <location>
        <begin position="61"/>
        <end position="79"/>
    </location>
</feature>
<evidence type="ECO:0000313" key="2">
    <source>
        <dbReference type="EMBL" id="GAA3256509.1"/>
    </source>
</evidence>